<dbReference type="Gene3D" id="1.10.357.10">
    <property type="entry name" value="Tetracycline Repressor, domain 2"/>
    <property type="match status" value="1"/>
</dbReference>
<evidence type="ECO:0000313" key="7">
    <source>
        <dbReference type="EMBL" id="WMC90554.1"/>
    </source>
</evidence>
<proteinExistence type="predicted"/>
<gene>
    <name evidence="7" type="ORF">P7W03_35220</name>
</gene>
<dbReference type="PROSITE" id="PS50977">
    <property type="entry name" value="HTH_TETR_2"/>
    <property type="match status" value="1"/>
</dbReference>
<evidence type="ECO:0000256" key="1">
    <source>
        <dbReference type="ARBA" id="ARBA00023015"/>
    </source>
</evidence>
<dbReference type="PROSITE" id="PS01081">
    <property type="entry name" value="HTH_TETR_1"/>
    <property type="match status" value="1"/>
</dbReference>
<feature type="domain" description="HTH tetR-type" evidence="6">
    <location>
        <begin position="8"/>
        <end position="68"/>
    </location>
</feature>
<dbReference type="PRINTS" id="PR00455">
    <property type="entry name" value="HTHTETR"/>
</dbReference>
<protein>
    <submittedName>
        <fullName evidence="7">ScbR family autoregulator-binding transcription factor</fullName>
    </submittedName>
</protein>
<keyword evidence="1" id="KW-0805">Transcription regulation</keyword>
<dbReference type="Proteomes" id="UP001231701">
    <property type="component" value="Chromosome"/>
</dbReference>
<dbReference type="Pfam" id="PF21935">
    <property type="entry name" value="TetR_C_45"/>
    <property type="match status" value="1"/>
</dbReference>
<dbReference type="InterPro" id="IPR047923">
    <property type="entry name" value="ArpA-like"/>
</dbReference>
<dbReference type="RefSeq" id="WP_306693523.1">
    <property type="nucleotide sequence ID" value="NZ_CP121271.1"/>
</dbReference>
<dbReference type="InterPro" id="IPR054126">
    <property type="entry name" value="CprB_TetR_C"/>
</dbReference>
<keyword evidence="2 4" id="KW-0238">DNA-binding</keyword>
<dbReference type="SUPFAM" id="SSF48498">
    <property type="entry name" value="Tetracyclin repressor-like, C-terminal domain"/>
    <property type="match status" value="1"/>
</dbReference>
<dbReference type="InterPro" id="IPR009057">
    <property type="entry name" value="Homeodomain-like_sf"/>
</dbReference>
<dbReference type="SUPFAM" id="SSF46689">
    <property type="entry name" value="Homeodomain-like"/>
    <property type="match status" value="1"/>
</dbReference>
<organism evidence="7 8">
    <name type="scientific">Streptomyces rochei</name>
    <name type="common">Streptomyces parvullus</name>
    <dbReference type="NCBI Taxonomy" id="1928"/>
    <lineage>
        <taxon>Bacteria</taxon>
        <taxon>Bacillati</taxon>
        <taxon>Actinomycetota</taxon>
        <taxon>Actinomycetes</taxon>
        <taxon>Kitasatosporales</taxon>
        <taxon>Streptomycetaceae</taxon>
        <taxon>Streptomyces</taxon>
        <taxon>Streptomyces rochei group</taxon>
    </lineage>
</organism>
<evidence type="ECO:0000259" key="6">
    <source>
        <dbReference type="PROSITE" id="PS50977"/>
    </source>
</evidence>
<feature type="region of interest" description="Disordered" evidence="5">
    <location>
        <begin position="208"/>
        <end position="228"/>
    </location>
</feature>
<dbReference type="GeneID" id="90947401"/>
<keyword evidence="3" id="KW-0804">Transcription</keyword>
<accession>A0AAX3ZTS2</accession>
<sequence length="228" mass="25511">MPAQERAIRTRQNIMLAAATVFNERGYKAATIADILTTAGVTKGALYFHFPSKDDLAQEVLATQNRNLTIPERPSKTQELIDVVMLHTHRLQTDPMVRAAVRLTMDQLSTEFDRTGPFRQWADLTRQRLEQARDQGELLPHVNPTETADVLVGAYAGIQSMSHALTDYTDLTTRANALLRHLLPTITLPSILTSLDLNENRGAHVYTEIHTTTQKSRKGDSAEEPEEP</sequence>
<dbReference type="AlphaFoldDB" id="A0AAX3ZTS2"/>
<reference evidence="7" key="1">
    <citation type="submission" date="2023-03" db="EMBL/GenBank/DDBJ databases">
        <title>Borrelidin-producing and root-colonizing Streptomyces rochei is a potent biopesticide for soil-borne oomycete-caused plant diseases.</title>
        <authorList>
            <person name="Zhou D."/>
            <person name="Wang X."/>
            <person name="Navarro-Munoz J.C."/>
            <person name="Li W."/>
            <person name="Li J."/>
            <person name="Jiu M."/>
            <person name="Deng S."/>
            <person name="Ye Y."/>
            <person name="Daly P."/>
            <person name="Wei L."/>
        </authorList>
    </citation>
    <scope>NUCLEOTIDE SEQUENCE</scope>
    <source>
        <strain evidence="7">JK1</strain>
    </source>
</reference>
<dbReference type="InterPro" id="IPR023772">
    <property type="entry name" value="DNA-bd_HTH_TetR-type_CS"/>
</dbReference>
<dbReference type="NCBIfam" id="NF041196">
    <property type="entry name" value="ScbR_bind_reg"/>
    <property type="match status" value="1"/>
</dbReference>
<dbReference type="Pfam" id="PF00440">
    <property type="entry name" value="TetR_N"/>
    <property type="match status" value="1"/>
</dbReference>
<dbReference type="GO" id="GO:0000976">
    <property type="term" value="F:transcription cis-regulatory region binding"/>
    <property type="evidence" value="ECO:0007669"/>
    <property type="project" value="TreeGrafter"/>
</dbReference>
<dbReference type="PANTHER" id="PTHR30055">
    <property type="entry name" value="HTH-TYPE TRANSCRIPTIONAL REGULATOR RUTR"/>
    <property type="match status" value="1"/>
</dbReference>
<dbReference type="PANTHER" id="PTHR30055:SF234">
    <property type="entry name" value="HTH-TYPE TRANSCRIPTIONAL REGULATOR BETI"/>
    <property type="match status" value="1"/>
</dbReference>
<evidence type="ECO:0000256" key="5">
    <source>
        <dbReference type="SAM" id="MobiDB-lite"/>
    </source>
</evidence>
<feature type="DNA-binding region" description="H-T-H motif" evidence="4">
    <location>
        <begin position="31"/>
        <end position="50"/>
    </location>
</feature>
<dbReference type="GO" id="GO:0003700">
    <property type="term" value="F:DNA-binding transcription factor activity"/>
    <property type="evidence" value="ECO:0007669"/>
    <property type="project" value="TreeGrafter"/>
</dbReference>
<dbReference type="EMBL" id="CP121271">
    <property type="protein sequence ID" value="WMC90554.1"/>
    <property type="molecule type" value="Genomic_DNA"/>
</dbReference>
<dbReference type="InterPro" id="IPR036271">
    <property type="entry name" value="Tet_transcr_reg_TetR-rel_C_sf"/>
</dbReference>
<evidence type="ECO:0000256" key="4">
    <source>
        <dbReference type="PROSITE-ProRule" id="PRU00335"/>
    </source>
</evidence>
<evidence type="ECO:0000313" key="8">
    <source>
        <dbReference type="Proteomes" id="UP001231701"/>
    </source>
</evidence>
<evidence type="ECO:0000256" key="2">
    <source>
        <dbReference type="ARBA" id="ARBA00023125"/>
    </source>
</evidence>
<evidence type="ECO:0000256" key="3">
    <source>
        <dbReference type="ARBA" id="ARBA00023163"/>
    </source>
</evidence>
<dbReference type="InterPro" id="IPR001647">
    <property type="entry name" value="HTH_TetR"/>
</dbReference>
<dbReference type="InterPro" id="IPR050109">
    <property type="entry name" value="HTH-type_TetR-like_transc_reg"/>
</dbReference>
<name>A0AAX3ZTS2_STRRO</name>